<feature type="compositionally biased region" description="Polar residues" evidence="1">
    <location>
        <begin position="91"/>
        <end position="100"/>
    </location>
</feature>
<feature type="compositionally biased region" description="Polar residues" evidence="1">
    <location>
        <begin position="166"/>
        <end position="176"/>
    </location>
</feature>
<dbReference type="EMBL" id="KN822161">
    <property type="protein sequence ID" value="KIM54152.1"/>
    <property type="molecule type" value="Genomic_DNA"/>
</dbReference>
<sequence>MASSLDTNTTQPSNLKAVKPSLRTRSLKKNPRLQIISPPNSESSDEDKSEIHPPKDRESRSTPVPVQDFRPNTQMTVQPSRVPVQHPLPTKQLSAEQSRQWLREDQRRSMPPPVHEARPTSMPCHEPRHEAPSEPTPSREPAEDQVPGTQSQEPSCHEAMQAPRALSSQPQEAQLTSVPCRETLMERKASLKAQEGRGAPSKEPQHNKLVQLQRTQEHAQEGQSYLCAVATECETAPCETVHDASQKARLEVPAPLPVVGTLESGGSLTDLLTHVHPQSSQPRPRAVRRVGQNNNPDVAFNLHRRIYPLDSDISMAEPMASISLASGKLLAAEEGHVGISAAVGETRLDPPVGKHPRELYLGQAHPPPPRHPYEVPLNRDHDQPVHGPVTDRMYNGDARYGHEGIPLHLASINAGWYDPLARGPEARYGPYHPQFILPLPFASHQYASYVNDPTIHLQPSAMGHGHYANAPPPFRGPHAAEYANGGCEPPAYRHAHLYNPMPSNAGMGSSPQESTHRSAGATVTHPEVISDPSDLPAGDIADTRGK</sequence>
<dbReference type="AlphaFoldDB" id="A0A0C2ZNH6"/>
<evidence type="ECO:0000256" key="1">
    <source>
        <dbReference type="SAM" id="MobiDB-lite"/>
    </source>
</evidence>
<feature type="compositionally biased region" description="Polar residues" evidence="1">
    <location>
        <begin position="1"/>
        <end position="14"/>
    </location>
</feature>
<reference evidence="3" key="2">
    <citation type="submission" date="2015-01" db="EMBL/GenBank/DDBJ databases">
        <title>Evolutionary Origins and Diversification of the Mycorrhizal Mutualists.</title>
        <authorList>
            <consortium name="DOE Joint Genome Institute"/>
            <consortium name="Mycorrhizal Genomics Consortium"/>
            <person name="Kohler A."/>
            <person name="Kuo A."/>
            <person name="Nagy L.G."/>
            <person name="Floudas D."/>
            <person name="Copeland A."/>
            <person name="Barry K.W."/>
            <person name="Cichocki N."/>
            <person name="Veneault-Fourrey C."/>
            <person name="LaButti K."/>
            <person name="Lindquist E.A."/>
            <person name="Lipzen A."/>
            <person name="Lundell T."/>
            <person name="Morin E."/>
            <person name="Murat C."/>
            <person name="Riley R."/>
            <person name="Ohm R."/>
            <person name="Sun H."/>
            <person name="Tunlid A."/>
            <person name="Henrissat B."/>
            <person name="Grigoriev I.V."/>
            <person name="Hibbett D.S."/>
            <person name="Martin F."/>
        </authorList>
    </citation>
    <scope>NUCLEOTIDE SEQUENCE [LARGE SCALE GENOMIC DNA]</scope>
    <source>
        <strain evidence="3">Foug A</strain>
    </source>
</reference>
<protein>
    <submittedName>
        <fullName evidence="2">Uncharacterized protein</fullName>
    </submittedName>
</protein>
<organism evidence="2 3">
    <name type="scientific">Scleroderma citrinum Foug A</name>
    <dbReference type="NCBI Taxonomy" id="1036808"/>
    <lineage>
        <taxon>Eukaryota</taxon>
        <taxon>Fungi</taxon>
        <taxon>Dikarya</taxon>
        <taxon>Basidiomycota</taxon>
        <taxon>Agaricomycotina</taxon>
        <taxon>Agaricomycetes</taxon>
        <taxon>Agaricomycetidae</taxon>
        <taxon>Boletales</taxon>
        <taxon>Sclerodermatineae</taxon>
        <taxon>Sclerodermataceae</taxon>
        <taxon>Scleroderma</taxon>
    </lineage>
</organism>
<name>A0A0C2ZNH6_9AGAM</name>
<proteinExistence type="predicted"/>
<feature type="region of interest" description="Disordered" evidence="1">
    <location>
        <begin position="1"/>
        <end position="176"/>
    </location>
</feature>
<gene>
    <name evidence="2" type="ORF">SCLCIDRAFT_31333</name>
</gene>
<dbReference type="InParanoid" id="A0A0C2ZNH6"/>
<reference evidence="2 3" key="1">
    <citation type="submission" date="2014-04" db="EMBL/GenBank/DDBJ databases">
        <authorList>
            <consortium name="DOE Joint Genome Institute"/>
            <person name="Kuo A."/>
            <person name="Kohler A."/>
            <person name="Nagy L.G."/>
            <person name="Floudas D."/>
            <person name="Copeland A."/>
            <person name="Barry K.W."/>
            <person name="Cichocki N."/>
            <person name="Veneault-Fourrey C."/>
            <person name="LaButti K."/>
            <person name="Lindquist E.A."/>
            <person name="Lipzen A."/>
            <person name="Lundell T."/>
            <person name="Morin E."/>
            <person name="Murat C."/>
            <person name="Sun H."/>
            <person name="Tunlid A."/>
            <person name="Henrissat B."/>
            <person name="Grigoriev I.V."/>
            <person name="Hibbett D.S."/>
            <person name="Martin F."/>
            <person name="Nordberg H.P."/>
            <person name="Cantor M.N."/>
            <person name="Hua S.X."/>
        </authorList>
    </citation>
    <scope>NUCLEOTIDE SEQUENCE [LARGE SCALE GENOMIC DNA]</scope>
    <source>
        <strain evidence="2 3">Foug A</strain>
    </source>
</reference>
<evidence type="ECO:0000313" key="2">
    <source>
        <dbReference type="EMBL" id="KIM54152.1"/>
    </source>
</evidence>
<keyword evidence="3" id="KW-1185">Reference proteome</keyword>
<feature type="compositionally biased region" description="Polar residues" evidence="1">
    <location>
        <begin position="70"/>
        <end position="79"/>
    </location>
</feature>
<dbReference type="OrthoDB" id="2691352at2759"/>
<accession>A0A0C2ZNH6</accession>
<dbReference type="HOGENOM" id="CLU_498901_0_0_1"/>
<feature type="region of interest" description="Disordered" evidence="1">
    <location>
        <begin position="498"/>
        <end position="546"/>
    </location>
</feature>
<evidence type="ECO:0000313" key="3">
    <source>
        <dbReference type="Proteomes" id="UP000053989"/>
    </source>
</evidence>
<feature type="compositionally biased region" description="Basic and acidic residues" evidence="1">
    <location>
        <begin position="49"/>
        <end position="60"/>
    </location>
</feature>
<dbReference type="Proteomes" id="UP000053989">
    <property type="component" value="Unassembled WGS sequence"/>
</dbReference>